<evidence type="ECO:0000256" key="2">
    <source>
        <dbReference type="SAM" id="SignalP"/>
    </source>
</evidence>
<name>A0A542DBA9_9ACTN</name>
<organism evidence="4 5">
    <name type="scientific">Kribbella jejuensis</name>
    <dbReference type="NCBI Taxonomy" id="236068"/>
    <lineage>
        <taxon>Bacteria</taxon>
        <taxon>Bacillati</taxon>
        <taxon>Actinomycetota</taxon>
        <taxon>Actinomycetes</taxon>
        <taxon>Propionibacteriales</taxon>
        <taxon>Kribbellaceae</taxon>
        <taxon>Kribbella</taxon>
    </lineage>
</organism>
<dbReference type="OrthoDB" id="505641at2"/>
<feature type="domain" description="N,N-dimethylformamidase beta subunit-like C-terminal" evidence="3">
    <location>
        <begin position="88"/>
        <end position="447"/>
    </location>
</feature>
<feature type="region of interest" description="Disordered" evidence="1">
    <location>
        <begin position="485"/>
        <end position="519"/>
    </location>
</feature>
<dbReference type="InterPro" id="IPR046540">
    <property type="entry name" value="DMFA2_C"/>
</dbReference>
<gene>
    <name evidence="4" type="ORF">FB475_7360</name>
</gene>
<feature type="signal peptide" evidence="2">
    <location>
        <begin position="1"/>
        <end position="22"/>
    </location>
</feature>
<accession>A0A542DBA9</accession>
<dbReference type="PROSITE" id="PS51257">
    <property type="entry name" value="PROKAR_LIPOPROTEIN"/>
    <property type="match status" value="1"/>
</dbReference>
<evidence type="ECO:0000259" key="3">
    <source>
        <dbReference type="Pfam" id="PF20254"/>
    </source>
</evidence>
<evidence type="ECO:0000256" key="1">
    <source>
        <dbReference type="SAM" id="MobiDB-lite"/>
    </source>
</evidence>
<reference evidence="4 5" key="1">
    <citation type="submission" date="2019-06" db="EMBL/GenBank/DDBJ databases">
        <title>Sequencing the genomes of 1000 actinobacteria strains.</title>
        <authorList>
            <person name="Klenk H.-P."/>
        </authorList>
    </citation>
    <scope>NUCLEOTIDE SEQUENCE [LARGE SCALE GENOMIC DNA]</scope>
    <source>
        <strain evidence="4 5">DSM 17305</strain>
    </source>
</reference>
<dbReference type="RefSeq" id="WP_141863033.1">
    <property type="nucleotide sequence ID" value="NZ_BAAAKA010000053.1"/>
</dbReference>
<keyword evidence="5" id="KW-1185">Reference proteome</keyword>
<feature type="chain" id="PRO_5022211558" description="N,N-dimethylformamidase beta subunit-like C-terminal domain-containing protein" evidence="2">
    <location>
        <begin position="23"/>
        <end position="519"/>
    </location>
</feature>
<evidence type="ECO:0000313" key="4">
    <source>
        <dbReference type="EMBL" id="TQJ00363.1"/>
    </source>
</evidence>
<sequence length="519" mass="54753">MRRGFVAVVGLLAIVVLAGCQAGPKQQPSAALGSVSHAVSAGARTPAWVITDSRMAGPADLGGYTDHVSVTSGEPFRLFVSSSDGNFTVRAFRLGWYRGTGAKLVWTSAVVPGVPQPPPTLTPLRMITTNWKPSLTVPTKGWLPGAYVLLLRAANGKEKYVPIVVRSNSARDAVLIVDAVNTEEAYNAWGGYSLYHGPHSLAARRSLEVTFDRPYDDGGARGLLNYAAPVIQEAEQSGVRLAYATSADLDADPGLLAGARGIVFGGHDEYWTLGMRNAVTKARDHGTNLAFLGANSVFWRVRYAPSRLGPRRVMVGYKDARLDPVKNQPVTTVRWRSNPFADPENSLTGMLYECFPAVGAFTVRDPGFFLFAGTGARAGTAYPGLIGDEADRAYPIPGTPANLQVVAHSPTTCGPTHHTFSDATYYTAPSGAGVFATGSIEWVRALAGPDPKAGVDLAGVTFARTVTLNVFRALASGPLGRTHPAHGDLAPLHESPSTASGTGGVVGTVPKPLDLHTKA</sequence>
<proteinExistence type="predicted"/>
<evidence type="ECO:0000313" key="5">
    <source>
        <dbReference type="Proteomes" id="UP000316298"/>
    </source>
</evidence>
<keyword evidence="2" id="KW-0732">Signal</keyword>
<protein>
    <recommendedName>
        <fullName evidence="3">N,N-dimethylformamidase beta subunit-like C-terminal domain-containing protein</fullName>
    </recommendedName>
</protein>
<comment type="caution">
    <text evidence="4">The sequence shown here is derived from an EMBL/GenBank/DDBJ whole genome shotgun (WGS) entry which is preliminary data.</text>
</comment>
<dbReference type="Pfam" id="PF20254">
    <property type="entry name" value="DMFA2_C"/>
    <property type="match status" value="1"/>
</dbReference>
<dbReference type="Proteomes" id="UP000316298">
    <property type="component" value="Unassembled WGS sequence"/>
</dbReference>
<dbReference type="EMBL" id="VFMM01000004">
    <property type="protein sequence ID" value="TQJ00363.1"/>
    <property type="molecule type" value="Genomic_DNA"/>
</dbReference>
<dbReference type="AlphaFoldDB" id="A0A542DBA9"/>